<feature type="transmembrane region" description="Helical" evidence="7">
    <location>
        <begin position="154"/>
        <end position="176"/>
    </location>
</feature>
<sequence>MNSVTAAQKEKQAAKAVSTRRIAAEVVEKVGVLLVVTFLFLPIFWIALTAFKPASEVYSLSVFFQPTLENFSRIFSSAYNFENFYFNSSIVVFFTLLITLPVSVLAAYSISRFQMRGKQVFMFAILATQFIPLIVNVIPFFIMFRNWGILDTTLALIIVNLGHTIPYAIWLIKGFIDSIPKDIEEAGLIDGAGRMKVIWHILLPMARPGIITATVFCFVITWNEYMFALILTNQDAVTLPVALSYFVGENGVIWNEMAAAGMIYVLPTVVFMLLVRKQFVKGMSAGAVK</sequence>
<accession>A0A419V8G6</accession>
<dbReference type="AlphaFoldDB" id="A0A419V8G6"/>
<comment type="caution">
    <text evidence="9">The sequence shown here is derived from an EMBL/GenBank/DDBJ whole genome shotgun (WGS) entry which is preliminary data.</text>
</comment>
<evidence type="ECO:0000256" key="2">
    <source>
        <dbReference type="ARBA" id="ARBA00022448"/>
    </source>
</evidence>
<keyword evidence="6 7" id="KW-0472">Membrane</keyword>
<dbReference type="PROSITE" id="PS50928">
    <property type="entry name" value="ABC_TM1"/>
    <property type="match status" value="1"/>
</dbReference>
<dbReference type="RefSeq" id="WP_120192003.1">
    <property type="nucleotide sequence ID" value="NZ_RAPK01000006.1"/>
</dbReference>
<comment type="subcellular location">
    <subcellularLocation>
        <location evidence="1 7">Cell membrane</location>
        <topology evidence="1 7">Multi-pass membrane protein</topology>
    </subcellularLocation>
</comment>
<evidence type="ECO:0000256" key="4">
    <source>
        <dbReference type="ARBA" id="ARBA00022692"/>
    </source>
</evidence>
<comment type="similarity">
    <text evidence="7">Belongs to the binding-protein-dependent transport system permease family.</text>
</comment>
<feature type="domain" description="ABC transmembrane type-1" evidence="8">
    <location>
        <begin position="85"/>
        <end position="275"/>
    </location>
</feature>
<dbReference type="PANTHER" id="PTHR32243">
    <property type="entry name" value="MALTOSE TRANSPORT SYSTEM PERMEASE-RELATED"/>
    <property type="match status" value="1"/>
</dbReference>
<evidence type="ECO:0000313" key="9">
    <source>
        <dbReference type="EMBL" id="RKD76347.1"/>
    </source>
</evidence>
<dbReference type="GO" id="GO:0055085">
    <property type="term" value="P:transmembrane transport"/>
    <property type="evidence" value="ECO:0007669"/>
    <property type="project" value="InterPro"/>
</dbReference>
<keyword evidence="4 7" id="KW-0812">Transmembrane</keyword>
<feature type="transmembrane region" description="Helical" evidence="7">
    <location>
        <begin position="197"/>
        <end position="222"/>
    </location>
</feature>
<keyword evidence="3" id="KW-1003">Cell membrane</keyword>
<evidence type="ECO:0000256" key="1">
    <source>
        <dbReference type="ARBA" id="ARBA00004651"/>
    </source>
</evidence>
<reference evidence="9 10" key="1">
    <citation type="submission" date="2018-09" db="EMBL/GenBank/DDBJ databases">
        <title>Genomic Encyclopedia of Archaeal and Bacterial Type Strains, Phase II (KMG-II): from individual species to whole genera.</title>
        <authorList>
            <person name="Goeker M."/>
        </authorList>
    </citation>
    <scope>NUCLEOTIDE SEQUENCE [LARGE SCALE GENOMIC DNA]</scope>
    <source>
        <strain evidence="9 10">DSM 17008</strain>
    </source>
</reference>
<dbReference type="InterPro" id="IPR035906">
    <property type="entry name" value="MetI-like_sf"/>
</dbReference>
<feature type="transmembrane region" description="Helical" evidence="7">
    <location>
        <begin position="120"/>
        <end position="142"/>
    </location>
</feature>
<evidence type="ECO:0000313" key="10">
    <source>
        <dbReference type="Proteomes" id="UP000285120"/>
    </source>
</evidence>
<dbReference type="EMBL" id="RAPK01000006">
    <property type="protein sequence ID" value="RKD76347.1"/>
    <property type="molecule type" value="Genomic_DNA"/>
</dbReference>
<feature type="transmembrane region" description="Helical" evidence="7">
    <location>
        <begin position="30"/>
        <end position="51"/>
    </location>
</feature>
<organism evidence="9 10">
    <name type="scientific">Sinobaca qinghaiensis</name>
    <dbReference type="NCBI Taxonomy" id="342944"/>
    <lineage>
        <taxon>Bacteria</taxon>
        <taxon>Bacillati</taxon>
        <taxon>Bacillota</taxon>
        <taxon>Bacilli</taxon>
        <taxon>Bacillales</taxon>
        <taxon>Sporolactobacillaceae</taxon>
        <taxon>Sinobaca</taxon>
    </lineage>
</organism>
<keyword evidence="2 7" id="KW-0813">Transport</keyword>
<evidence type="ECO:0000256" key="7">
    <source>
        <dbReference type="RuleBase" id="RU363032"/>
    </source>
</evidence>
<dbReference type="PANTHER" id="PTHR32243:SF18">
    <property type="entry name" value="INNER MEMBRANE ABC TRANSPORTER PERMEASE PROTEIN YCJP"/>
    <property type="match status" value="1"/>
</dbReference>
<evidence type="ECO:0000256" key="3">
    <source>
        <dbReference type="ARBA" id="ARBA00022475"/>
    </source>
</evidence>
<dbReference type="CDD" id="cd06261">
    <property type="entry name" value="TM_PBP2"/>
    <property type="match status" value="1"/>
</dbReference>
<dbReference type="InterPro" id="IPR050901">
    <property type="entry name" value="BP-dep_ABC_trans_perm"/>
</dbReference>
<dbReference type="Pfam" id="PF00528">
    <property type="entry name" value="BPD_transp_1"/>
    <property type="match status" value="1"/>
</dbReference>
<evidence type="ECO:0000256" key="5">
    <source>
        <dbReference type="ARBA" id="ARBA00022989"/>
    </source>
</evidence>
<gene>
    <name evidence="9" type="ORF">ATL39_0564</name>
</gene>
<dbReference type="SUPFAM" id="SSF161098">
    <property type="entry name" value="MetI-like"/>
    <property type="match status" value="1"/>
</dbReference>
<keyword evidence="10" id="KW-1185">Reference proteome</keyword>
<dbReference type="Gene3D" id="1.10.3720.10">
    <property type="entry name" value="MetI-like"/>
    <property type="match status" value="1"/>
</dbReference>
<keyword evidence="5 7" id="KW-1133">Transmembrane helix</keyword>
<evidence type="ECO:0000256" key="6">
    <source>
        <dbReference type="ARBA" id="ARBA00023136"/>
    </source>
</evidence>
<dbReference type="OrthoDB" id="9810086at2"/>
<dbReference type="Proteomes" id="UP000285120">
    <property type="component" value="Unassembled WGS sequence"/>
</dbReference>
<dbReference type="InterPro" id="IPR000515">
    <property type="entry name" value="MetI-like"/>
</dbReference>
<feature type="transmembrane region" description="Helical" evidence="7">
    <location>
        <begin position="84"/>
        <end position="108"/>
    </location>
</feature>
<protein>
    <submittedName>
        <fullName evidence="9">Carbohydrate ABC transporter membrane protein 2 (CUT1 family)</fullName>
    </submittedName>
</protein>
<name>A0A419V8G6_9BACL</name>
<feature type="transmembrane region" description="Helical" evidence="7">
    <location>
        <begin position="253"/>
        <end position="275"/>
    </location>
</feature>
<evidence type="ECO:0000259" key="8">
    <source>
        <dbReference type="PROSITE" id="PS50928"/>
    </source>
</evidence>
<proteinExistence type="inferred from homology"/>
<dbReference type="GO" id="GO:0005886">
    <property type="term" value="C:plasma membrane"/>
    <property type="evidence" value="ECO:0007669"/>
    <property type="project" value="UniProtKB-SubCell"/>
</dbReference>